<protein>
    <recommendedName>
        <fullName evidence="9">Adenosylmethionine-8-amino-7-oxononanoate aminotransferase</fullName>
        <ecNumber evidence="9">2.6.1.62</ecNumber>
    </recommendedName>
    <alternativeName>
        <fullName evidence="9">7,8-diamino-pelargonic acid aminotransferase</fullName>
        <shortName evidence="9">DAPA AT</shortName>
        <shortName evidence="9">DAPA aminotransferase</shortName>
    </alternativeName>
    <alternativeName>
        <fullName evidence="9">7,8-diaminononanoate synthase</fullName>
        <shortName evidence="9">DANS</shortName>
    </alternativeName>
    <alternativeName>
        <fullName evidence="9">Diaminopelargonic acid synthase</fullName>
    </alternativeName>
</protein>
<dbReference type="GO" id="GO:0030170">
    <property type="term" value="F:pyridoxal phosphate binding"/>
    <property type="evidence" value="ECO:0007669"/>
    <property type="project" value="UniProtKB-UniRule"/>
</dbReference>
<dbReference type="InterPro" id="IPR015421">
    <property type="entry name" value="PyrdxlP-dep_Trfase_major"/>
</dbReference>
<dbReference type="GO" id="GO:0051537">
    <property type="term" value="F:2 iron, 2 sulfur cluster binding"/>
    <property type="evidence" value="ECO:0007669"/>
    <property type="project" value="UniProtKB-KW"/>
</dbReference>
<gene>
    <name evidence="9" type="primary">bioA</name>
    <name evidence="10" type="ORF">LY01_00286</name>
</gene>
<dbReference type="HAMAP" id="MF_00834">
    <property type="entry name" value="BioA"/>
    <property type="match status" value="1"/>
</dbReference>
<feature type="modified residue" description="N6-(pyridoxal phosphate)lysine" evidence="9">
    <location>
        <position position="268"/>
    </location>
</feature>
<feature type="binding site" evidence="9">
    <location>
        <position position="268"/>
    </location>
    <ligand>
        <name>substrate</name>
    </ligand>
</feature>
<keyword evidence="5 9" id="KW-0949">S-adenosyl-L-methionine</keyword>
<evidence type="ECO:0000256" key="8">
    <source>
        <dbReference type="ARBA" id="ARBA00048449"/>
    </source>
</evidence>
<comment type="function">
    <text evidence="9">Catalyzes the transfer of the alpha-amino group from S-adenosyl-L-methionine (SAM) to 7-keto-8-aminopelargonic acid (KAPA) to form 7,8-diaminopelargonic acid (DAPA). It is the only aminotransferase known to utilize SAM as an amino donor.</text>
</comment>
<dbReference type="SUPFAM" id="SSF53383">
    <property type="entry name" value="PLP-dependent transferases"/>
    <property type="match status" value="1"/>
</dbReference>
<comment type="subunit">
    <text evidence="9">Homodimer.</text>
</comment>
<dbReference type="AlphaFoldDB" id="A0A2S6IQT0"/>
<evidence type="ECO:0000256" key="4">
    <source>
        <dbReference type="ARBA" id="ARBA00022679"/>
    </source>
</evidence>
<keyword evidence="4 9" id="KW-0808">Transferase</keyword>
<dbReference type="RefSeq" id="WP_104514025.1">
    <property type="nucleotide sequence ID" value="NZ_MQVW01000022.1"/>
</dbReference>
<dbReference type="InterPro" id="IPR005814">
    <property type="entry name" value="Aminotrans_3"/>
</dbReference>
<dbReference type="Gene3D" id="3.40.640.10">
    <property type="entry name" value="Type I PLP-dependent aspartate aminotransferase-like (Major domain)"/>
    <property type="match status" value="1"/>
</dbReference>
<keyword evidence="6 9" id="KW-0093">Biotin biosynthesis</keyword>
<evidence type="ECO:0000256" key="2">
    <source>
        <dbReference type="ARBA" id="ARBA00005063"/>
    </source>
</evidence>
<dbReference type="EMBL" id="PTJE01000001">
    <property type="protein sequence ID" value="PPK96466.1"/>
    <property type="molecule type" value="Genomic_DNA"/>
</dbReference>
<dbReference type="GO" id="GO:0004015">
    <property type="term" value="F:adenosylmethionine-8-amino-7-oxononanoate transaminase activity"/>
    <property type="evidence" value="ECO:0007669"/>
    <property type="project" value="UniProtKB-UniRule"/>
</dbReference>
<proteinExistence type="inferred from homology"/>
<dbReference type="UniPathway" id="UPA00078">
    <property type="reaction ID" value="UER00160"/>
</dbReference>
<dbReference type="Proteomes" id="UP000239002">
    <property type="component" value="Unassembled WGS sequence"/>
</dbReference>
<dbReference type="InterPro" id="IPR015424">
    <property type="entry name" value="PyrdxlP-dep_Trfase"/>
</dbReference>
<evidence type="ECO:0000256" key="6">
    <source>
        <dbReference type="ARBA" id="ARBA00022756"/>
    </source>
</evidence>
<dbReference type="GO" id="GO:0009102">
    <property type="term" value="P:biotin biosynthetic process"/>
    <property type="evidence" value="ECO:0007669"/>
    <property type="project" value="UniProtKB-UniRule"/>
</dbReference>
<name>A0A2S6IQT0_9FLAO</name>
<evidence type="ECO:0000313" key="10">
    <source>
        <dbReference type="EMBL" id="PPK96466.1"/>
    </source>
</evidence>
<feature type="binding site" evidence="9">
    <location>
        <position position="302"/>
    </location>
    <ligand>
        <name>substrate</name>
    </ligand>
</feature>
<feature type="binding site" evidence="9">
    <location>
        <begin position="303"/>
        <end position="304"/>
    </location>
    <ligand>
        <name>pyridoxal 5'-phosphate</name>
        <dbReference type="ChEBI" id="CHEBI:597326"/>
    </ligand>
</feature>
<evidence type="ECO:0000256" key="7">
    <source>
        <dbReference type="ARBA" id="ARBA00022898"/>
    </source>
</evidence>
<reference evidence="10 11" key="1">
    <citation type="submission" date="2018-02" db="EMBL/GenBank/DDBJ databases">
        <title>Genomic Encyclopedia of Archaeal and Bacterial Type Strains, Phase II (KMG-II): from individual species to whole genera.</title>
        <authorList>
            <person name="Goeker M."/>
        </authorList>
    </citation>
    <scope>NUCLEOTIDE SEQUENCE [LARGE SCALE GENOMIC DNA]</scope>
    <source>
        <strain evidence="10 11">DSM 16809</strain>
    </source>
</reference>
<evidence type="ECO:0000256" key="1">
    <source>
        <dbReference type="ARBA" id="ARBA00001933"/>
    </source>
</evidence>
<keyword evidence="7 9" id="KW-0663">Pyridoxal phosphate</keyword>
<feature type="binding site" evidence="9">
    <location>
        <position position="239"/>
    </location>
    <ligand>
        <name>pyridoxal 5'-phosphate</name>
        <dbReference type="ChEBI" id="CHEBI:597326"/>
    </ligand>
</feature>
<comment type="pathway">
    <text evidence="2 9">Cofactor biosynthesis; biotin biosynthesis; 7,8-diaminononanoate from 8-amino-7-oxononanoate (SAM route): step 1/1.</text>
</comment>
<dbReference type="GO" id="GO:0004141">
    <property type="term" value="F:dethiobiotin synthase activity"/>
    <property type="evidence" value="ECO:0007669"/>
    <property type="project" value="TreeGrafter"/>
</dbReference>
<dbReference type="Pfam" id="PF00202">
    <property type="entry name" value="Aminotran_3"/>
    <property type="match status" value="1"/>
</dbReference>
<keyword evidence="3 9" id="KW-0032">Aminotransferase</keyword>
<accession>A0A2S6IQT0</accession>
<dbReference type="NCBIfam" id="TIGR00508">
    <property type="entry name" value="bioA"/>
    <property type="match status" value="1"/>
</dbReference>
<comment type="caution">
    <text evidence="10">The sequence shown here is derived from an EMBL/GenBank/DDBJ whole genome shotgun (WGS) entry which is preliminary data.</text>
</comment>
<dbReference type="PANTHER" id="PTHR42684:SF3">
    <property type="entry name" value="ADENOSYLMETHIONINE-8-AMINO-7-OXONONANOATE AMINOTRANSFERASE"/>
    <property type="match status" value="1"/>
</dbReference>
<feature type="binding site" evidence="9">
    <location>
        <position position="53"/>
    </location>
    <ligand>
        <name>substrate</name>
    </ligand>
</feature>
<feature type="site" description="Participates in the substrate recognition with KAPA and in a stacking interaction with the adenine ring of SAM" evidence="9">
    <location>
        <position position="18"/>
    </location>
</feature>
<dbReference type="CDD" id="cd00610">
    <property type="entry name" value="OAT_like"/>
    <property type="match status" value="1"/>
</dbReference>
<organism evidence="10 11">
    <name type="scientific">Nonlabens xylanidelens</name>
    <dbReference type="NCBI Taxonomy" id="191564"/>
    <lineage>
        <taxon>Bacteria</taxon>
        <taxon>Pseudomonadati</taxon>
        <taxon>Bacteroidota</taxon>
        <taxon>Flavobacteriia</taxon>
        <taxon>Flavobacteriales</taxon>
        <taxon>Flavobacteriaceae</taxon>
        <taxon>Nonlabens</taxon>
    </lineage>
</organism>
<comment type="subcellular location">
    <subcellularLocation>
        <location evidence="9">Cytoplasm</location>
    </subcellularLocation>
</comment>
<feature type="binding site" evidence="9">
    <location>
        <begin position="113"/>
        <end position="114"/>
    </location>
    <ligand>
        <name>pyridoxal 5'-phosphate</name>
        <dbReference type="ChEBI" id="CHEBI:597326"/>
    </ligand>
</feature>
<feature type="binding site" evidence="9">
    <location>
        <position position="391"/>
    </location>
    <ligand>
        <name>substrate</name>
    </ligand>
</feature>
<keyword evidence="9" id="KW-0963">Cytoplasm</keyword>
<dbReference type="GO" id="GO:0005737">
    <property type="term" value="C:cytoplasm"/>
    <property type="evidence" value="ECO:0007669"/>
    <property type="project" value="UniProtKB-SubCell"/>
</dbReference>
<evidence type="ECO:0000256" key="3">
    <source>
        <dbReference type="ARBA" id="ARBA00022576"/>
    </source>
</evidence>
<comment type="similarity">
    <text evidence="9">Belongs to the class-III pyridoxal-phosphate-dependent aminotransferase family. BioA subfamily.</text>
</comment>
<keyword evidence="11" id="KW-1185">Reference proteome</keyword>
<dbReference type="PIRSF" id="PIRSF000521">
    <property type="entry name" value="Transaminase_4ab_Lys_Orn"/>
    <property type="match status" value="1"/>
</dbReference>
<sequence>MIKKDIIKNDADFIWHPLTQHKTASEPLAIAHAKGNYLYDFDGKKYFDGISSWYTCSYGHTNPVLTGAIKKQVDQLHHVVFAGMTHEPVATLGEKLIGILPDNQQKLFFSENGSTSVEIGLKMAFQYHFNKGEKRNMVVALENGFHGDTFGAMSASGLSVYNGPFEDFFIDVVRIPAPTNENLPQVLELVHSLLEKHEISSFIYEPLVQGAAAMQLNDAAALSQVIRKFQQHGVIAVADEVMTGFGKTGTYFASDQIEAKPDVICLSKALTGGIMPMAITSCTQKVYDAFYDDNLAKGLFHGHTYSGNPLGCAVAAAAIDLLISEGIQRGVKNIEASNLEFKTKIESHHNVAAVRTRGVILAIDLAIEMERYGNKRNEMFQWFWKRGLFLRPLGKTVYIVPPFTTTSAELDFIYQLLEEFLDQIS</sequence>
<comment type="caution">
    <text evidence="9">Lacks conserved residue(s) required for the propagation of feature annotation.</text>
</comment>
<comment type="catalytic activity">
    <reaction evidence="8 9">
        <text>(8S)-8-amino-7-oxononanoate + S-adenosyl-L-methionine = S-adenosyl-4-methylsulfanyl-2-oxobutanoate + (7R,8S)-7,8-diammoniononanoate</text>
        <dbReference type="Rhea" id="RHEA:16861"/>
        <dbReference type="ChEBI" id="CHEBI:16490"/>
        <dbReference type="ChEBI" id="CHEBI:59789"/>
        <dbReference type="ChEBI" id="CHEBI:149468"/>
        <dbReference type="ChEBI" id="CHEBI:149469"/>
        <dbReference type="EC" id="2.6.1.62"/>
    </reaction>
</comment>
<evidence type="ECO:0000256" key="9">
    <source>
        <dbReference type="HAMAP-Rule" id="MF_00834"/>
    </source>
</evidence>
<dbReference type="EC" id="2.6.1.62" evidence="9"/>
<evidence type="ECO:0000313" key="11">
    <source>
        <dbReference type="Proteomes" id="UP000239002"/>
    </source>
</evidence>
<dbReference type="InterPro" id="IPR015422">
    <property type="entry name" value="PyrdxlP-dep_Trfase_small"/>
</dbReference>
<dbReference type="Gene3D" id="3.90.1150.10">
    <property type="entry name" value="Aspartate Aminotransferase, domain 1"/>
    <property type="match status" value="1"/>
</dbReference>
<dbReference type="PANTHER" id="PTHR42684">
    <property type="entry name" value="ADENOSYLMETHIONINE-8-AMINO-7-OXONONANOATE AMINOTRANSFERASE"/>
    <property type="match status" value="1"/>
</dbReference>
<dbReference type="InterPro" id="IPR005815">
    <property type="entry name" value="BioA"/>
</dbReference>
<dbReference type="OrthoDB" id="9807885at2"/>
<evidence type="ECO:0000256" key="5">
    <source>
        <dbReference type="ARBA" id="ARBA00022691"/>
    </source>
</evidence>
<comment type="cofactor">
    <cofactor evidence="1 9">
        <name>pyridoxal 5'-phosphate</name>
        <dbReference type="ChEBI" id="CHEBI:597326"/>
    </cofactor>
</comment>